<dbReference type="EMBL" id="SMLL01000002">
    <property type="protein sequence ID" value="TFZ03493.1"/>
    <property type="molecule type" value="Genomic_DNA"/>
</dbReference>
<dbReference type="PANTHER" id="PTHR12608">
    <property type="entry name" value="TRANSMEMBRANE PROTEIN HTP-1 RELATED"/>
    <property type="match status" value="1"/>
</dbReference>
<accession>A0A4Z0BW90</accession>
<dbReference type="GO" id="GO:0016020">
    <property type="term" value="C:membrane"/>
    <property type="evidence" value="ECO:0007669"/>
    <property type="project" value="UniProtKB-SubCell"/>
</dbReference>
<dbReference type="Pfam" id="PF01169">
    <property type="entry name" value="GDT1"/>
    <property type="match status" value="2"/>
</dbReference>
<feature type="transmembrane region" description="Helical" evidence="6">
    <location>
        <begin position="38"/>
        <end position="61"/>
    </location>
</feature>
<comment type="similarity">
    <text evidence="2 6">Belongs to the GDT1 family.</text>
</comment>
<sequence>MEAFLASLAMVTLAEMGDKTQLLSFVLAAKYRGRHTAIILGILVATLANHFMAAFVGDWVAAQVSAGVMRWVLGLGFLAFAAWALVPDTLDEDAGRTRGSAGAFAATLVAFFIAEMGDKTQLATVALGAKYASLAAVVIGTTLGMMAANIPAVLLGERLARYVPLSRMRFIAAALFAVFGVLILLDVDLGLGLASSARA</sequence>
<organism evidence="7 8">
    <name type="scientific">Ramlibacter rhizophilus</name>
    <dbReference type="NCBI Taxonomy" id="1781167"/>
    <lineage>
        <taxon>Bacteria</taxon>
        <taxon>Pseudomonadati</taxon>
        <taxon>Pseudomonadota</taxon>
        <taxon>Betaproteobacteria</taxon>
        <taxon>Burkholderiales</taxon>
        <taxon>Comamonadaceae</taxon>
        <taxon>Ramlibacter</taxon>
    </lineage>
</organism>
<feature type="transmembrane region" description="Helical" evidence="6">
    <location>
        <begin position="129"/>
        <end position="150"/>
    </location>
</feature>
<proteinExistence type="inferred from homology"/>
<dbReference type="GO" id="GO:0046873">
    <property type="term" value="F:metal ion transmembrane transporter activity"/>
    <property type="evidence" value="ECO:0007669"/>
    <property type="project" value="InterPro"/>
</dbReference>
<evidence type="ECO:0000256" key="4">
    <source>
        <dbReference type="ARBA" id="ARBA00022989"/>
    </source>
</evidence>
<dbReference type="PANTHER" id="PTHR12608:SF1">
    <property type="entry name" value="TRANSMEMBRANE PROTEIN 165"/>
    <property type="match status" value="1"/>
</dbReference>
<keyword evidence="4 6" id="KW-1133">Transmembrane helix</keyword>
<dbReference type="RefSeq" id="WP_135284292.1">
    <property type="nucleotide sequence ID" value="NZ_SMLL01000002.1"/>
</dbReference>
<evidence type="ECO:0000256" key="3">
    <source>
        <dbReference type="ARBA" id="ARBA00022692"/>
    </source>
</evidence>
<comment type="subcellular location">
    <subcellularLocation>
        <location evidence="1 6">Membrane</location>
        <topology evidence="1 6">Multi-pass membrane protein</topology>
    </subcellularLocation>
</comment>
<evidence type="ECO:0000256" key="1">
    <source>
        <dbReference type="ARBA" id="ARBA00004141"/>
    </source>
</evidence>
<evidence type="ECO:0000313" key="8">
    <source>
        <dbReference type="Proteomes" id="UP000297564"/>
    </source>
</evidence>
<name>A0A4Z0BW90_9BURK</name>
<keyword evidence="3 6" id="KW-0812">Transmembrane</keyword>
<evidence type="ECO:0000256" key="2">
    <source>
        <dbReference type="ARBA" id="ARBA00009190"/>
    </source>
</evidence>
<comment type="caution">
    <text evidence="7">The sequence shown here is derived from an EMBL/GenBank/DDBJ whole genome shotgun (WGS) entry which is preliminary data.</text>
</comment>
<reference evidence="7 8" key="1">
    <citation type="submission" date="2019-03" db="EMBL/GenBank/DDBJ databases">
        <title>Ramlibacter rhizophilus CCTCC AB2015357, whole genome shotgun sequence.</title>
        <authorList>
            <person name="Zhang X."/>
            <person name="Feng G."/>
            <person name="Zhu H."/>
        </authorList>
    </citation>
    <scope>NUCLEOTIDE SEQUENCE [LARGE SCALE GENOMIC DNA]</scope>
    <source>
        <strain evidence="7 8">CCTCC AB2015357</strain>
    </source>
</reference>
<keyword evidence="8" id="KW-1185">Reference proteome</keyword>
<dbReference type="Proteomes" id="UP000297564">
    <property type="component" value="Unassembled WGS sequence"/>
</dbReference>
<dbReference type="OrthoDB" id="9801356at2"/>
<keyword evidence="5 6" id="KW-0472">Membrane</keyword>
<evidence type="ECO:0000256" key="5">
    <source>
        <dbReference type="ARBA" id="ARBA00023136"/>
    </source>
</evidence>
<evidence type="ECO:0000313" key="7">
    <source>
        <dbReference type="EMBL" id="TFZ03493.1"/>
    </source>
</evidence>
<feature type="transmembrane region" description="Helical" evidence="6">
    <location>
        <begin position="68"/>
        <end position="86"/>
    </location>
</feature>
<dbReference type="AlphaFoldDB" id="A0A4Z0BW90"/>
<gene>
    <name evidence="7" type="ORF">EZ242_06360</name>
</gene>
<feature type="transmembrane region" description="Helical" evidence="6">
    <location>
        <begin position="98"/>
        <end position="117"/>
    </location>
</feature>
<protein>
    <recommendedName>
        <fullName evidence="6">GDT1 family protein</fullName>
    </recommendedName>
</protein>
<feature type="transmembrane region" description="Helical" evidence="6">
    <location>
        <begin position="170"/>
        <end position="194"/>
    </location>
</feature>
<evidence type="ECO:0000256" key="6">
    <source>
        <dbReference type="RuleBase" id="RU365102"/>
    </source>
</evidence>
<dbReference type="InterPro" id="IPR001727">
    <property type="entry name" value="GDT1-like"/>
</dbReference>